<gene>
    <name evidence="1" type="ORF">TNIN_273771</name>
</gene>
<comment type="caution">
    <text evidence="1">The sequence shown here is derived from an EMBL/GenBank/DDBJ whole genome shotgun (WGS) entry which is preliminary data.</text>
</comment>
<proteinExistence type="predicted"/>
<protein>
    <submittedName>
        <fullName evidence="1">Uncharacterized protein</fullName>
    </submittedName>
</protein>
<evidence type="ECO:0000313" key="1">
    <source>
        <dbReference type="EMBL" id="GFY77400.1"/>
    </source>
</evidence>
<reference evidence="1" key="1">
    <citation type="submission" date="2020-08" db="EMBL/GenBank/DDBJ databases">
        <title>Multicomponent nature underlies the extraordinary mechanical properties of spider dragline silk.</title>
        <authorList>
            <person name="Kono N."/>
            <person name="Nakamura H."/>
            <person name="Mori M."/>
            <person name="Yoshida Y."/>
            <person name="Ohtoshi R."/>
            <person name="Malay A.D."/>
            <person name="Moran D.A.P."/>
            <person name="Tomita M."/>
            <person name="Numata K."/>
            <person name="Arakawa K."/>
        </authorList>
    </citation>
    <scope>NUCLEOTIDE SEQUENCE</scope>
</reference>
<organism evidence="1 2">
    <name type="scientific">Trichonephila inaurata madagascariensis</name>
    <dbReference type="NCBI Taxonomy" id="2747483"/>
    <lineage>
        <taxon>Eukaryota</taxon>
        <taxon>Metazoa</taxon>
        <taxon>Ecdysozoa</taxon>
        <taxon>Arthropoda</taxon>
        <taxon>Chelicerata</taxon>
        <taxon>Arachnida</taxon>
        <taxon>Araneae</taxon>
        <taxon>Araneomorphae</taxon>
        <taxon>Entelegynae</taxon>
        <taxon>Araneoidea</taxon>
        <taxon>Nephilidae</taxon>
        <taxon>Trichonephila</taxon>
        <taxon>Trichonephila inaurata</taxon>
    </lineage>
</organism>
<evidence type="ECO:0000313" key="2">
    <source>
        <dbReference type="Proteomes" id="UP000886998"/>
    </source>
</evidence>
<dbReference type="EMBL" id="BMAV01022436">
    <property type="protein sequence ID" value="GFY77400.1"/>
    <property type="molecule type" value="Genomic_DNA"/>
</dbReference>
<accession>A0A8X6YUJ8</accession>
<keyword evidence="2" id="KW-1185">Reference proteome</keyword>
<dbReference type="Proteomes" id="UP000886998">
    <property type="component" value="Unassembled WGS sequence"/>
</dbReference>
<dbReference type="AlphaFoldDB" id="A0A8X6YUJ8"/>
<name>A0A8X6YUJ8_9ARAC</name>
<sequence>MTRQLKRQEIHLGSSWVTYLFAQTHSSGYQNSHLGDRFDISSTCLDKESDVLGEYLHSCEIVRLIFYPVVTNLLNTRKWLIKNMPSPSKQGKSIT</sequence>